<reference evidence="1 2" key="1">
    <citation type="submission" date="2020-08" db="EMBL/GenBank/DDBJ databases">
        <title>Genomic Encyclopedia of Type Strains, Phase IV (KMG-IV): sequencing the most valuable type-strain genomes for metagenomic binning, comparative biology and taxonomic classification.</title>
        <authorList>
            <person name="Goeker M."/>
        </authorList>
    </citation>
    <scope>NUCLEOTIDE SEQUENCE [LARGE SCALE GENOMIC DNA]</scope>
    <source>
        <strain evidence="1 2">DSM 103570</strain>
    </source>
</reference>
<dbReference type="Pfam" id="PF13450">
    <property type="entry name" value="NAD_binding_8"/>
    <property type="match status" value="1"/>
</dbReference>
<dbReference type="SUPFAM" id="SSF51905">
    <property type="entry name" value="FAD/NAD(P)-binding domain"/>
    <property type="match status" value="1"/>
</dbReference>
<dbReference type="EMBL" id="JACIEM010000007">
    <property type="protein sequence ID" value="MBB4005576.1"/>
    <property type="molecule type" value="Genomic_DNA"/>
</dbReference>
<accession>A0A7W6HI20</accession>
<gene>
    <name evidence="1" type="ORF">GGR03_004678</name>
</gene>
<evidence type="ECO:0000313" key="1">
    <source>
        <dbReference type="EMBL" id="MBB4005576.1"/>
    </source>
</evidence>
<keyword evidence="2" id="KW-1185">Reference proteome</keyword>
<comment type="caution">
    <text evidence="1">The sequence shown here is derived from an EMBL/GenBank/DDBJ whole genome shotgun (WGS) entry which is preliminary data.</text>
</comment>
<protein>
    <submittedName>
        <fullName evidence="1">Thioredoxin reductase</fullName>
    </submittedName>
</protein>
<dbReference type="AlphaFoldDB" id="A0A7W6HI20"/>
<organism evidence="1 2">
    <name type="scientific">Aurantimonas endophytica</name>
    <dbReference type="NCBI Taxonomy" id="1522175"/>
    <lineage>
        <taxon>Bacteria</taxon>
        <taxon>Pseudomonadati</taxon>
        <taxon>Pseudomonadota</taxon>
        <taxon>Alphaproteobacteria</taxon>
        <taxon>Hyphomicrobiales</taxon>
        <taxon>Aurantimonadaceae</taxon>
        <taxon>Aurantimonas</taxon>
    </lineage>
</organism>
<proteinExistence type="predicted"/>
<dbReference type="Proteomes" id="UP000588647">
    <property type="component" value="Unassembled WGS sequence"/>
</dbReference>
<dbReference type="Gene3D" id="3.50.50.60">
    <property type="entry name" value="FAD/NAD(P)-binding domain"/>
    <property type="match status" value="1"/>
</dbReference>
<dbReference type="InterPro" id="IPR036188">
    <property type="entry name" value="FAD/NAD-bd_sf"/>
</dbReference>
<sequence>MRHDAIVVGGSFAGLSAATYIARGRRSVAVIDAGAPEV</sequence>
<evidence type="ECO:0000313" key="2">
    <source>
        <dbReference type="Proteomes" id="UP000588647"/>
    </source>
</evidence>
<name>A0A7W6HI20_9HYPH</name>